<evidence type="ECO:0000313" key="3">
    <source>
        <dbReference type="EMBL" id="BDQ32906.1"/>
    </source>
</evidence>
<gene>
    <name evidence="3" type="ORF">JCM14722_04480</name>
</gene>
<dbReference type="RefSeq" id="WP_264982965.1">
    <property type="nucleotide sequence ID" value="NZ_AP026708.1"/>
</dbReference>
<proteinExistence type="inferred from homology"/>
<protein>
    <submittedName>
        <fullName evidence="3">CDP-glucose 4,6-dehydratase</fullName>
    </submittedName>
</protein>
<dbReference type="Pfam" id="PF01370">
    <property type="entry name" value="Epimerase"/>
    <property type="match status" value="1"/>
</dbReference>
<dbReference type="PANTHER" id="PTHR43000">
    <property type="entry name" value="DTDP-D-GLUCOSE 4,6-DEHYDRATASE-RELATED"/>
    <property type="match status" value="1"/>
</dbReference>
<dbReference type="InterPro" id="IPR036291">
    <property type="entry name" value="NAD(P)-bd_dom_sf"/>
</dbReference>
<sequence length="369" mass="40552">MAPFNDYYKGKRVFVTGHTGFKGAWLALWLTSLGAEVTGYSLAPPSSPSVFDAVRLDERISHVHGDILNADSLTDAMQAAKPHIVFHLAAQALVLDSYEQPVETLQTNIIGSANVMEAVRRTESVETLVLITTDKCYENREQPWGYRENDPLGGHDPYSASKGAMEIVCAAWNNSFFIPEGRVAAATVRAGNVIGGGDFGAHRLVPDYVRAVMQNRPLEVRMPEAVRPWQFVLEPLSGYMWLAVMLGRDPRKYRGAWNFAPGDNTCSVRELAETIGRVSGVGTWKDCSAGSETPHEASILKLCSDKAAAVLKWKAILDIDRTVDLTMRGYAPFVEGDTGRMAEVCERQCAEYTRLAAEKGLPWASDHEG</sequence>
<evidence type="ECO:0000259" key="2">
    <source>
        <dbReference type="Pfam" id="PF01370"/>
    </source>
</evidence>
<organism evidence="3 4">
    <name type="scientific">Pseudodesulfovibrio portus</name>
    <dbReference type="NCBI Taxonomy" id="231439"/>
    <lineage>
        <taxon>Bacteria</taxon>
        <taxon>Pseudomonadati</taxon>
        <taxon>Thermodesulfobacteriota</taxon>
        <taxon>Desulfovibrionia</taxon>
        <taxon>Desulfovibrionales</taxon>
        <taxon>Desulfovibrionaceae</taxon>
    </lineage>
</organism>
<dbReference type="Proteomes" id="UP001061361">
    <property type="component" value="Chromosome"/>
</dbReference>
<dbReference type="EMBL" id="AP026708">
    <property type="protein sequence ID" value="BDQ32906.1"/>
    <property type="molecule type" value="Genomic_DNA"/>
</dbReference>
<comment type="similarity">
    <text evidence="1">Belongs to the NAD(P)-dependent epimerase/dehydratase family.</text>
</comment>
<reference evidence="3" key="1">
    <citation type="submission" date="2022-08" db="EMBL/GenBank/DDBJ databases">
        <title>Genome Sequence of the sulphate-reducing bacterium, Pseudodesulfovibrio portus JCM14722.</title>
        <authorList>
            <person name="Kondo R."/>
            <person name="Kataoka T."/>
        </authorList>
    </citation>
    <scope>NUCLEOTIDE SEQUENCE</scope>
    <source>
        <strain evidence="3">JCM 14722</strain>
    </source>
</reference>
<feature type="domain" description="NAD-dependent epimerase/dehydratase" evidence="2">
    <location>
        <begin position="13"/>
        <end position="236"/>
    </location>
</feature>
<name>A0ABM8ANF5_9BACT</name>
<dbReference type="Gene3D" id="3.40.50.720">
    <property type="entry name" value="NAD(P)-binding Rossmann-like Domain"/>
    <property type="match status" value="1"/>
</dbReference>
<dbReference type="NCBIfam" id="TIGR02622">
    <property type="entry name" value="CDP_4_6_dhtase"/>
    <property type="match status" value="1"/>
</dbReference>
<dbReference type="SUPFAM" id="SSF51735">
    <property type="entry name" value="NAD(P)-binding Rossmann-fold domains"/>
    <property type="match status" value="1"/>
</dbReference>
<keyword evidence="4" id="KW-1185">Reference proteome</keyword>
<dbReference type="InterPro" id="IPR001509">
    <property type="entry name" value="Epimerase_deHydtase"/>
</dbReference>
<evidence type="ECO:0000313" key="4">
    <source>
        <dbReference type="Proteomes" id="UP001061361"/>
    </source>
</evidence>
<evidence type="ECO:0000256" key="1">
    <source>
        <dbReference type="ARBA" id="ARBA00007637"/>
    </source>
</evidence>
<dbReference type="InterPro" id="IPR013445">
    <property type="entry name" value="CDP_4_6_deHydtase"/>
</dbReference>
<accession>A0ABM8ANF5</accession>
<dbReference type="Gene3D" id="3.90.25.10">
    <property type="entry name" value="UDP-galactose 4-epimerase, domain 1"/>
    <property type="match status" value="1"/>
</dbReference>